<dbReference type="EMBL" id="LGSI01000019">
    <property type="protein sequence ID" value="OCR26221.1"/>
    <property type="molecule type" value="Genomic_DNA"/>
</dbReference>
<dbReference type="AlphaFoldDB" id="A0A1C7Z8F1"/>
<organism evidence="1 2">
    <name type="scientific">Pseudomonas syringae</name>
    <dbReference type="NCBI Taxonomy" id="317"/>
    <lineage>
        <taxon>Bacteria</taxon>
        <taxon>Pseudomonadati</taxon>
        <taxon>Pseudomonadota</taxon>
        <taxon>Gammaproteobacteria</taxon>
        <taxon>Pseudomonadales</taxon>
        <taxon>Pseudomonadaceae</taxon>
        <taxon>Pseudomonas</taxon>
    </lineage>
</organism>
<comment type="caution">
    <text evidence="1">The sequence shown here is derived from an EMBL/GenBank/DDBJ whole genome shotgun (WGS) entry which is preliminary data.</text>
</comment>
<accession>A0A1C7Z8F1</accession>
<evidence type="ECO:0000313" key="2">
    <source>
        <dbReference type="Proteomes" id="UP000093104"/>
    </source>
</evidence>
<dbReference type="Proteomes" id="UP000093104">
    <property type="component" value="Unassembled WGS sequence"/>
</dbReference>
<gene>
    <name evidence="1" type="ORF">AFK24_04580</name>
</gene>
<evidence type="ECO:0000313" key="1">
    <source>
        <dbReference type="EMBL" id="OCR26221.1"/>
    </source>
</evidence>
<name>A0A1C7Z8F1_PSESX</name>
<sequence>MAKPRKVNIGNYSRRNATWEKAKATNQLNKSGAWSGIGVRACRRVLQGIRFTIVVVDWAIEREKNTRLADRSVAGGERILMGQAFIQLSPPEPLIICCEDNYRQRLSQAVSALTAKRRGYEPDTFRWMPLRQPAL</sequence>
<protein>
    <submittedName>
        <fullName evidence="1">Uncharacterized protein</fullName>
    </submittedName>
</protein>
<reference evidence="1 2" key="1">
    <citation type="submission" date="2015-07" db="EMBL/GenBank/DDBJ databases">
        <title>Draft genome sequence of a diazotrophic, plant growth-promoting rhizobacterium of the Pseudomonas syringae complex.</title>
        <authorList>
            <person name="Patten C.L."/>
            <person name="Jeong H."/>
        </authorList>
    </citation>
    <scope>NUCLEOTIDE SEQUENCE [LARGE SCALE GENOMIC DNA]</scope>
    <source>
        <strain evidence="1 2">GR12-2</strain>
    </source>
</reference>
<proteinExistence type="predicted"/>